<gene>
    <name evidence="2" type="ORF">GFC01_05835</name>
</gene>
<organism evidence="2 3">
    <name type="scientific">Desulfofundulus thermobenzoicus</name>
    <dbReference type="NCBI Taxonomy" id="29376"/>
    <lineage>
        <taxon>Bacteria</taxon>
        <taxon>Bacillati</taxon>
        <taxon>Bacillota</taxon>
        <taxon>Clostridia</taxon>
        <taxon>Eubacteriales</taxon>
        <taxon>Peptococcaceae</taxon>
        <taxon>Desulfofundulus</taxon>
    </lineage>
</organism>
<sequence length="246" mass="27931">MGWYPQKVKPSKKRTTSHSQSRNNSHLIKITSWLTARISVAESRDPELRRLKRLLASLAETRAKVEVRPVSLAEIEKQWKFDRLQGRATSYYALEEQVLVTDLPYVTTTHNQEIVTAEIERRRRKLAWETAQNFWPLWSLDDDERRAVLALAGVREPLPPGPAALPLEMAAKYRVTVKRAAGTGGNDDGWEPDPEVLEVMESWKAVFTEENQRRVTVAEVAGGNDTGYLEKGRKLNVMYGSSGKSE</sequence>
<comment type="caution">
    <text evidence="2">The sequence shown here is derived from an EMBL/GenBank/DDBJ whole genome shotgun (WGS) entry which is preliminary data.</text>
</comment>
<dbReference type="OrthoDB" id="9824261at2"/>
<evidence type="ECO:0000313" key="3">
    <source>
        <dbReference type="Proteomes" id="UP000441717"/>
    </source>
</evidence>
<evidence type="ECO:0000256" key="1">
    <source>
        <dbReference type="SAM" id="MobiDB-lite"/>
    </source>
</evidence>
<name>A0A6N7IPA6_9FIRM</name>
<reference evidence="2 3" key="1">
    <citation type="submission" date="2019-10" db="EMBL/GenBank/DDBJ databases">
        <title>Comparative genomics of sulfur disproportionating microorganisms.</title>
        <authorList>
            <person name="Ward L.M."/>
            <person name="Bertran E."/>
            <person name="Johnston D."/>
        </authorList>
    </citation>
    <scope>NUCLEOTIDE SEQUENCE [LARGE SCALE GENOMIC DNA]</scope>
    <source>
        <strain evidence="2 3">DSM 14055</strain>
    </source>
</reference>
<feature type="region of interest" description="Disordered" evidence="1">
    <location>
        <begin position="1"/>
        <end position="23"/>
    </location>
</feature>
<protein>
    <submittedName>
        <fullName evidence="2">Uncharacterized protein</fullName>
    </submittedName>
</protein>
<dbReference type="AlphaFoldDB" id="A0A6N7IPA6"/>
<dbReference type="Proteomes" id="UP000441717">
    <property type="component" value="Unassembled WGS sequence"/>
</dbReference>
<proteinExistence type="predicted"/>
<evidence type="ECO:0000313" key="2">
    <source>
        <dbReference type="EMBL" id="MQL51790.1"/>
    </source>
</evidence>
<accession>A0A6N7IPA6</accession>
<dbReference type="RefSeq" id="WP_152945727.1">
    <property type="nucleotide sequence ID" value="NZ_WHYR01000012.1"/>
</dbReference>
<keyword evidence="3" id="KW-1185">Reference proteome</keyword>
<dbReference type="EMBL" id="WHYR01000012">
    <property type="protein sequence ID" value="MQL51790.1"/>
    <property type="molecule type" value="Genomic_DNA"/>
</dbReference>